<dbReference type="STRING" id="312309.VF_A0672"/>
<keyword evidence="3 14" id="KW-0813">Transport</keyword>
<evidence type="ECO:0000256" key="6">
    <source>
        <dbReference type="ARBA" id="ARBA00022692"/>
    </source>
</evidence>
<dbReference type="InterPro" id="IPR010917">
    <property type="entry name" value="TonB_rcpt_CS"/>
</dbReference>
<dbReference type="KEGG" id="vfi:VF_A0672"/>
<gene>
    <name evidence="20" type="ordered locus">VF_A0672</name>
</gene>
<dbReference type="CDD" id="cd01347">
    <property type="entry name" value="ligand_gated_channel"/>
    <property type="match status" value="1"/>
</dbReference>
<reference evidence="20 21" key="2">
    <citation type="journal article" date="2008" name="BMC Genomics">
        <title>Comparative genomics-based investigation of resequencing targets in Vibrio fischeri: focus on point miscalls and artefactual expansions.</title>
        <authorList>
            <person name="Mandel M.J."/>
            <person name="Stabb E.V."/>
            <person name="Ruby E.G."/>
        </authorList>
    </citation>
    <scope>NUCLEOTIDE SEQUENCE [LARGE SCALE GENOMIC DNA]</scope>
    <source>
        <strain evidence="21">ATCC 700601 / ES114</strain>
    </source>
</reference>
<feature type="chain" id="PRO_5004255330" evidence="17">
    <location>
        <begin position="25"/>
        <end position="712"/>
    </location>
</feature>
<dbReference type="Pfam" id="PF00593">
    <property type="entry name" value="TonB_dep_Rec_b-barrel"/>
    <property type="match status" value="1"/>
</dbReference>
<dbReference type="PANTHER" id="PTHR32552:SF68">
    <property type="entry name" value="FERRICHROME OUTER MEMBRANE TRANSPORTER_PHAGE RECEPTOR"/>
    <property type="match status" value="1"/>
</dbReference>
<dbReference type="InterPro" id="IPR039426">
    <property type="entry name" value="TonB-dep_rcpt-like"/>
</dbReference>
<dbReference type="PANTHER" id="PTHR32552">
    <property type="entry name" value="FERRICHROME IRON RECEPTOR-RELATED"/>
    <property type="match status" value="1"/>
</dbReference>
<evidence type="ECO:0000256" key="3">
    <source>
        <dbReference type="ARBA" id="ARBA00022448"/>
    </source>
</evidence>
<evidence type="ECO:0000256" key="16">
    <source>
        <dbReference type="RuleBase" id="RU003357"/>
    </source>
</evidence>
<feature type="short sequence motif" description="TonB C-terminal box" evidence="15">
    <location>
        <begin position="695"/>
        <end position="712"/>
    </location>
</feature>
<evidence type="ECO:0000313" key="21">
    <source>
        <dbReference type="Proteomes" id="UP000000537"/>
    </source>
</evidence>
<keyword evidence="11 14" id="KW-0472">Membrane</keyword>
<dbReference type="InterPro" id="IPR012910">
    <property type="entry name" value="Plug_dom"/>
</dbReference>
<dbReference type="InterPro" id="IPR037066">
    <property type="entry name" value="Plug_dom_sf"/>
</dbReference>
<keyword evidence="8" id="KW-0408">Iron</keyword>
<evidence type="ECO:0000256" key="11">
    <source>
        <dbReference type="ARBA" id="ARBA00023136"/>
    </source>
</evidence>
<keyword evidence="21" id="KW-1185">Reference proteome</keyword>
<dbReference type="GO" id="GO:0015891">
    <property type="term" value="P:siderophore transport"/>
    <property type="evidence" value="ECO:0007669"/>
    <property type="project" value="InterPro"/>
</dbReference>
<dbReference type="InterPro" id="IPR036942">
    <property type="entry name" value="Beta-barrel_TonB_sf"/>
</dbReference>
<comment type="subcellular location">
    <subcellularLocation>
        <location evidence="1 14">Cell outer membrane</location>
        <topology evidence="1 14">Multi-pass membrane protein</topology>
    </subcellularLocation>
</comment>
<keyword evidence="7 17" id="KW-0732">Signal</keyword>
<name>Q5DZQ4_ALIF1</name>
<dbReference type="NCBIfam" id="TIGR01783">
    <property type="entry name" value="TonB-siderophor"/>
    <property type="match status" value="1"/>
</dbReference>
<organism evidence="20 21">
    <name type="scientific">Aliivibrio fischeri (strain ATCC 700601 / ES114)</name>
    <name type="common">Vibrio fischeri</name>
    <dbReference type="NCBI Taxonomy" id="312309"/>
    <lineage>
        <taxon>Bacteria</taxon>
        <taxon>Pseudomonadati</taxon>
        <taxon>Pseudomonadota</taxon>
        <taxon>Gammaproteobacteria</taxon>
        <taxon>Vibrionales</taxon>
        <taxon>Vibrionaceae</taxon>
        <taxon>Aliivibrio</taxon>
    </lineage>
</organism>
<keyword evidence="5" id="KW-0410">Iron transport</keyword>
<protein>
    <submittedName>
        <fullName evidence="20">Outer membrane heme receptor</fullName>
    </submittedName>
</protein>
<dbReference type="Gene3D" id="2.40.170.20">
    <property type="entry name" value="TonB-dependent receptor, beta-barrel domain"/>
    <property type="match status" value="1"/>
</dbReference>
<dbReference type="EnsemblBacteria" id="AAW87742">
    <property type="protein sequence ID" value="AAW87742"/>
    <property type="gene ID" value="VF_A0672"/>
</dbReference>
<dbReference type="PROSITE" id="PS01156">
    <property type="entry name" value="TONB_DEPENDENT_REC_2"/>
    <property type="match status" value="1"/>
</dbReference>
<reference evidence="20 21" key="1">
    <citation type="journal article" date="2005" name="Proc. Natl. Acad. Sci. U.S.A.">
        <title>Complete genome sequence of Vibrio fischeri: a symbiotic bacterium with pathogenic congeners.</title>
        <authorList>
            <person name="Ruby E.G."/>
            <person name="Urbanowski M."/>
            <person name="Campbell J."/>
            <person name="Dunn A."/>
            <person name="Faini M."/>
            <person name="Gunsalus R."/>
            <person name="Lostroh P."/>
            <person name="Lupp C."/>
            <person name="McCann J."/>
            <person name="Millikan D."/>
            <person name="Schaefer A."/>
            <person name="Stabb E."/>
            <person name="Stevens A."/>
            <person name="Visick K."/>
            <person name="Whistler C."/>
            <person name="Greenberg E.P."/>
        </authorList>
    </citation>
    <scope>NUCLEOTIDE SEQUENCE [LARGE SCALE GENOMIC DNA]</scope>
    <source>
        <strain evidence="21">ATCC 700601 / ES114</strain>
    </source>
</reference>
<evidence type="ECO:0000256" key="5">
    <source>
        <dbReference type="ARBA" id="ARBA00022496"/>
    </source>
</evidence>
<dbReference type="InterPro" id="IPR010105">
    <property type="entry name" value="TonB_sidphr_rcpt"/>
</dbReference>
<dbReference type="AlphaFoldDB" id="Q5DZQ4"/>
<keyword evidence="10 16" id="KW-0798">TonB box</keyword>
<dbReference type="GO" id="GO:0009279">
    <property type="term" value="C:cell outer membrane"/>
    <property type="evidence" value="ECO:0007669"/>
    <property type="project" value="UniProtKB-SubCell"/>
</dbReference>
<dbReference type="PATRIC" id="fig|312309.11.peg.3275"/>
<sequence>MTKTKLTTLAIAIAASLSPVKSFADTDNVSTFEAIEVVGTRPDYKTESVSTATKMDIAPLENPRSVNSIDRKLLDDLQATSLDKALKNDASTVSTYESDGHENFYIRGFQLTTNDGYLRNGEQKYSLIQEPVEMYERIEVLKGPSGLLYGKGSPAGLVNMVTKEPEYQRRTMISQDVGSNNFSRSVVDTTGSATDDLRYRVIASKQSKDNFRHYVNGVHPTTRRDLLAIMLDYDLTDDTMLSLSYDYKTQKGHQDSGAYFDEDGNIIGDRDLILNTPWSTNEKEEESIGVKLTHHFDNDWKLTASYHKLNMVNTAKTSSIRPMKDSAQTGKYEFNTGKRDNSYDVHTGTMDLTGDFNTGSIEHKLLVGTNFVDHEYSRNSLYGGVKQAASTNPATPIYGFDPSKSGKPSSNVYSNFQTGLYVQDLITFNDYWQVLAGARADYYIKYRSKNDKRDGKGEDTEYFNVLPSAAVMFHPSADSTIYASYSQSFVPQTPISSSSDANDGMEREPELGHLYEIGYKQEFMDNSAIFETSLFQIVKENISVTDRKYRDPNNPAITKKTEQGGKQINTGIDTTITGRVTELLTVKAGAQYLIAEYEGQPKYDGKKIADVPQWTANAWANYELTDHIDLNAGVYYIGSRYGNSANDEPKKSAYTLADVGAIYRMPMDSGDELSFRAKINNVFDKEYETSGDYSGMSIGEGRNYMLSAQYEF</sequence>
<evidence type="ECO:0000256" key="1">
    <source>
        <dbReference type="ARBA" id="ARBA00004571"/>
    </source>
</evidence>
<keyword evidence="6 14" id="KW-0812">Transmembrane</keyword>
<dbReference type="Pfam" id="PF07715">
    <property type="entry name" value="Plug"/>
    <property type="match status" value="1"/>
</dbReference>
<evidence type="ECO:0000256" key="15">
    <source>
        <dbReference type="PROSITE-ProRule" id="PRU10144"/>
    </source>
</evidence>
<feature type="domain" description="TonB-dependent receptor-like beta-barrel" evidence="18">
    <location>
        <begin position="233"/>
        <end position="682"/>
    </location>
</feature>
<evidence type="ECO:0000256" key="17">
    <source>
        <dbReference type="SAM" id="SignalP"/>
    </source>
</evidence>
<feature type="domain" description="TonB-dependent receptor plug" evidence="19">
    <location>
        <begin position="61"/>
        <end position="156"/>
    </location>
</feature>
<keyword evidence="9" id="KW-0406">Ion transport</keyword>
<proteinExistence type="inferred from homology"/>
<dbReference type="HOGENOM" id="CLU_008287_9_4_6"/>
<dbReference type="GO" id="GO:0015344">
    <property type="term" value="F:siderophore uptake transmembrane transporter activity"/>
    <property type="evidence" value="ECO:0007669"/>
    <property type="project" value="TreeGrafter"/>
</dbReference>
<dbReference type="OrthoDB" id="127311at2"/>
<evidence type="ECO:0000259" key="19">
    <source>
        <dbReference type="Pfam" id="PF07715"/>
    </source>
</evidence>
<dbReference type="eggNOG" id="COG4773">
    <property type="taxonomic scope" value="Bacteria"/>
</dbReference>
<evidence type="ECO:0000256" key="8">
    <source>
        <dbReference type="ARBA" id="ARBA00023004"/>
    </source>
</evidence>
<dbReference type="GeneID" id="54165992"/>
<keyword evidence="4 14" id="KW-1134">Transmembrane beta strand</keyword>
<evidence type="ECO:0000313" key="20">
    <source>
        <dbReference type="EMBL" id="AAW87742.1"/>
    </source>
</evidence>
<evidence type="ECO:0000256" key="9">
    <source>
        <dbReference type="ARBA" id="ARBA00023065"/>
    </source>
</evidence>
<dbReference type="RefSeq" id="WP_011263506.1">
    <property type="nucleotide sequence ID" value="NC_006841.2"/>
</dbReference>
<comment type="similarity">
    <text evidence="2 14 16">Belongs to the TonB-dependent receptor family.</text>
</comment>
<feature type="signal peptide" evidence="17">
    <location>
        <begin position="1"/>
        <end position="24"/>
    </location>
</feature>
<dbReference type="Proteomes" id="UP000000537">
    <property type="component" value="Chromosome II"/>
</dbReference>
<evidence type="ECO:0000256" key="2">
    <source>
        <dbReference type="ARBA" id="ARBA00009810"/>
    </source>
</evidence>
<dbReference type="GO" id="GO:0038023">
    <property type="term" value="F:signaling receptor activity"/>
    <property type="evidence" value="ECO:0007669"/>
    <property type="project" value="InterPro"/>
</dbReference>
<dbReference type="PROSITE" id="PS52016">
    <property type="entry name" value="TONB_DEPENDENT_REC_3"/>
    <property type="match status" value="1"/>
</dbReference>
<evidence type="ECO:0000259" key="18">
    <source>
        <dbReference type="Pfam" id="PF00593"/>
    </source>
</evidence>
<evidence type="ECO:0000256" key="7">
    <source>
        <dbReference type="ARBA" id="ARBA00022729"/>
    </source>
</evidence>
<evidence type="ECO:0000256" key="13">
    <source>
        <dbReference type="ARBA" id="ARBA00023237"/>
    </source>
</evidence>
<evidence type="ECO:0000256" key="4">
    <source>
        <dbReference type="ARBA" id="ARBA00022452"/>
    </source>
</evidence>
<evidence type="ECO:0000256" key="14">
    <source>
        <dbReference type="PROSITE-ProRule" id="PRU01360"/>
    </source>
</evidence>
<accession>Q5DZQ4</accession>
<dbReference type="SUPFAM" id="SSF56935">
    <property type="entry name" value="Porins"/>
    <property type="match status" value="1"/>
</dbReference>
<evidence type="ECO:0000256" key="10">
    <source>
        <dbReference type="ARBA" id="ARBA00023077"/>
    </source>
</evidence>
<dbReference type="EMBL" id="CP000021">
    <property type="protein sequence ID" value="AAW87742.1"/>
    <property type="molecule type" value="Genomic_DNA"/>
</dbReference>
<dbReference type="InterPro" id="IPR000531">
    <property type="entry name" value="Beta-barrel_TonB"/>
</dbReference>
<keyword evidence="12 20" id="KW-0675">Receptor</keyword>
<keyword evidence="13 14" id="KW-0998">Cell outer membrane</keyword>
<evidence type="ECO:0000256" key="12">
    <source>
        <dbReference type="ARBA" id="ARBA00023170"/>
    </source>
</evidence>
<dbReference type="Gene3D" id="2.170.130.10">
    <property type="entry name" value="TonB-dependent receptor, plug domain"/>
    <property type="match status" value="1"/>
</dbReference>